<comment type="caution">
    <text evidence="1">The sequence shown here is derived from an EMBL/GenBank/DDBJ whole genome shotgun (WGS) entry which is preliminary data.</text>
</comment>
<sequence length="161" mass="17351">MTSSKRNLPTIAEQMIAALIPAALPRPRPEPAPLPTLPASSSPWQESLPALDIARLDRSGRVSARSLLDALGWRPGHRLRIDVNHSTVLIRAEADGRHSIGARGDLALPVAVRQMCAINTGDMVVLAAEPAHDLLILHPAATVARLLADLHTHLTADRHDR</sequence>
<dbReference type="AlphaFoldDB" id="A0A9W6NMF8"/>
<dbReference type="Proteomes" id="UP001143480">
    <property type="component" value="Unassembled WGS sequence"/>
</dbReference>
<organism evidence="1 2">
    <name type="scientific">Dactylosporangium matsuzakiense</name>
    <dbReference type="NCBI Taxonomy" id="53360"/>
    <lineage>
        <taxon>Bacteria</taxon>
        <taxon>Bacillati</taxon>
        <taxon>Actinomycetota</taxon>
        <taxon>Actinomycetes</taxon>
        <taxon>Micromonosporales</taxon>
        <taxon>Micromonosporaceae</taxon>
        <taxon>Dactylosporangium</taxon>
    </lineage>
</organism>
<evidence type="ECO:0000313" key="1">
    <source>
        <dbReference type="EMBL" id="GLL02156.1"/>
    </source>
</evidence>
<keyword evidence="2" id="KW-1185">Reference proteome</keyword>
<accession>A0A9W6NMF8</accession>
<reference evidence="1" key="2">
    <citation type="submission" date="2023-01" db="EMBL/GenBank/DDBJ databases">
        <authorList>
            <person name="Sun Q."/>
            <person name="Evtushenko L."/>
        </authorList>
    </citation>
    <scope>NUCLEOTIDE SEQUENCE</scope>
    <source>
        <strain evidence="1">VKM Ac-1321</strain>
    </source>
</reference>
<reference evidence="1" key="1">
    <citation type="journal article" date="2014" name="Int. J. Syst. Evol. Microbiol.">
        <title>Complete genome sequence of Corynebacterium casei LMG S-19264T (=DSM 44701T), isolated from a smear-ripened cheese.</title>
        <authorList>
            <consortium name="US DOE Joint Genome Institute (JGI-PGF)"/>
            <person name="Walter F."/>
            <person name="Albersmeier A."/>
            <person name="Kalinowski J."/>
            <person name="Ruckert C."/>
        </authorList>
    </citation>
    <scope>NUCLEOTIDE SEQUENCE</scope>
    <source>
        <strain evidence="1">VKM Ac-1321</strain>
    </source>
</reference>
<dbReference type="EMBL" id="BSFP01000021">
    <property type="protein sequence ID" value="GLL02156.1"/>
    <property type="molecule type" value="Genomic_DNA"/>
</dbReference>
<protein>
    <submittedName>
        <fullName evidence="1">Uncharacterized protein</fullName>
    </submittedName>
</protein>
<evidence type="ECO:0000313" key="2">
    <source>
        <dbReference type="Proteomes" id="UP001143480"/>
    </source>
</evidence>
<proteinExistence type="predicted"/>
<name>A0A9W6NMF8_9ACTN</name>
<dbReference type="RefSeq" id="WP_271189241.1">
    <property type="nucleotide sequence ID" value="NZ_BSFP01000021.1"/>
</dbReference>
<gene>
    <name evidence="1" type="ORF">GCM10017581_038980</name>
</gene>